<keyword evidence="7" id="KW-0130">Cell adhesion</keyword>
<evidence type="ECO:0000256" key="6">
    <source>
        <dbReference type="ARBA" id="ARBA00022837"/>
    </source>
</evidence>
<keyword evidence="5" id="KW-0677">Repeat</keyword>
<evidence type="ECO:0000256" key="4">
    <source>
        <dbReference type="ARBA" id="ARBA00022729"/>
    </source>
</evidence>
<reference evidence="13" key="3">
    <citation type="submission" date="2025-09" db="UniProtKB">
        <authorList>
            <consortium name="Ensembl"/>
        </authorList>
    </citation>
    <scope>IDENTIFICATION</scope>
</reference>
<feature type="domain" description="Cadherin" evidence="12">
    <location>
        <begin position="112"/>
        <end position="219"/>
    </location>
</feature>
<dbReference type="PROSITE" id="PS00232">
    <property type="entry name" value="CADHERIN_1"/>
    <property type="match status" value="6"/>
</dbReference>
<evidence type="ECO:0000256" key="9">
    <source>
        <dbReference type="ARBA" id="ARBA00023136"/>
    </source>
</evidence>
<dbReference type="GO" id="GO:0007156">
    <property type="term" value="P:homophilic cell adhesion via plasma membrane adhesion molecules"/>
    <property type="evidence" value="ECO:0007669"/>
    <property type="project" value="InterPro"/>
</dbReference>
<keyword evidence="9" id="KW-0472">Membrane</keyword>
<evidence type="ECO:0000256" key="1">
    <source>
        <dbReference type="ARBA" id="ARBA00004251"/>
    </source>
</evidence>
<keyword evidence="10" id="KW-0325">Glycoprotein</keyword>
<dbReference type="InterPro" id="IPR050174">
    <property type="entry name" value="Protocadherin/Cadherin-CA"/>
</dbReference>
<dbReference type="GO" id="GO:0009653">
    <property type="term" value="P:anatomical structure morphogenesis"/>
    <property type="evidence" value="ECO:0007669"/>
    <property type="project" value="UniProtKB-ARBA"/>
</dbReference>
<keyword evidence="6 11" id="KW-0106">Calcium</keyword>
<dbReference type="Proteomes" id="UP000314983">
    <property type="component" value="Chromosome 2"/>
</dbReference>
<sequence>TSCPCYHVTELQLHARTQSGTNSHSAHDPDIGSNALQAYKLSQTPFFRLETDDSGDEGKIPFLVLQRALDRERSARHNLVLTAVDGGKPQKTGTLSITVVVSDVNDNAPVCSQPKYTATVREDASDGAFLLHVNATDADEGPNGEIEYSLRNKFRNGASDLFELDSKTGELWIKGALDFEEKQVYEIKIVASDKGAVSLSTQCNVLVKVEDVNDNPPEIDVTSLTGRIPEDAPPGTVVALMGVTDLDSGVNGQTICSLPKNIPFELIQSSDSNFYSLVNKENVDKESKPFYDIPVTLRDGDEDRLPSLVLQKYLDRESAFNHNLLLTAVDGGNPPKSGNLKITITVLDTNDNQPVCSQDMYTTSLYENVSVGTVILKVNATDPDDGNNGEVEYSWGTNTNNNIQDIFQVHRITGEVRVKKEIDFEDIQTYRLNIQATDKGQPPLSVDCRVTIRTIDVNDNKPEIEVTSILTNVPEDSKPGTVISLISVTDKDSGINGQIVCSLSNDVAFELKSSIEDNMYSLITKGHLDRERVSQYEIVLTAKDLGQPSLSTLKTLIVEVSDVNDNSPEFLQNPLELYLTENNVPGLPIFSVSATDKDLNENGAVTYQIVRGDAALHDMSSFLNMNSETGVIYALKSFDFEIAKTFRFHVLATDLGIPPLSSNLTVNVFILDQNDNVPIHYVEVEITDINDNSPAFTEKDQLLEIPESSPPGEDFQLQAAQDADFGTNSVKFYKLSQTEYFELELRDNGGERKIPILKLRQSLDREKQNRHNLILTAVDGGNPPRSGSININITVLDDNDNRPKFTQELYSVTVEENSPVGTVVVKVNATDIDEGLNGEIVYSFVKNLDKHVYDTFALDINTGEIRIKGKVDFEINNVYRVGITASDKGQPPKARFSVCYAVLLFCCFYSPFSGEKLHLFSLCGLGDPLTSTVSSVLRYLYTSHNYKSALCRSLSEYLCSLRKY</sequence>
<comment type="subcellular location">
    <subcellularLocation>
        <location evidence="1">Cell membrane</location>
        <topology evidence="1">Single-pass type I membrane protein</topology>
    </subcellularLocation>
</comment>
<accession>A0AAY5EP39</accession>
<organism evidence="13 14">
    <name type="scientific">Electrophorus electricus</name>
    <name type="common">Electric eel</name>
    <name type="synonym">Gymnotus electricus</name>
    <dbReference type="NCBI Taxonomy" id="8005"/>
    <lineage>
        <taxon>Eukaryota</taxon>
        <taxon>Metazoa</taxon>
        <taxon>Chordata</taxon>
        <taxon>Craniata</taxon>
        <taxon>Vertebrata</taxon>
        <taxon>Euteleostomi</taxon>
        <taxon>Actinopterygii</taxon>
        <taxon>Neopterygii</taxon>
        <taxon>Teleostei</taxon>
        <taxon>Ostariophysi</taxon>
        <taxon>Gymnotiformes</taxon>
        <taxon>Gymnotoidei</taxon>
        <taxon>Gymnotidae</taxon>
        <taxon>Electrophorus</taxon>
    </lineage>
</organism>
<evidence type="ECO:0000256" key="7">
    <source>
        <dbReference type="ARBA" id="ARBA00022889"/>
    </source>
</evidence>
<feature type="domain" description="Cadherin" evidence="12">
    <location>
        <begin position="220"/>
        <end position="356"/>
    </location>
</feature>
<protein>
    <recommendedName>
        <fullName evidence="12">Cadherin domain-containing protein</fullName>
    </recommendedName>
</protein>
<evidence type="ECO:0000256" key="5">
    <source>
        <dbReference type="ARBA" id="ARBA00022737"/>
    </source>
</evidence>
<dbReference type="GeneTree" id="ENSGT00940000165118"/>
<dbReference type="FunFam" id="2.60.40.60:FF:000129">
    <property type="entry name" value="protocadherin alpha-C2 isoform X1"/>
    <property type="match status" value="1"/>
</dbReference>
<dbReference type="AlphaFoldDB" id="A0AAY5EP39"/>
<feature type="domain" description="Cadherin" evidence="12">
    <location>
        <begin position="357"/>
        <end position="464"/>
    </location>
</feature>
<keyword evidence="4" id="KW-0732">Signal</keyword>
<dbReference type="PRINTS" id="PR00205">
    <property type="entry name" value="CADHERIN"/>
</dbReference>
<evidence type="ECO:0000313" key="14">
    <source>
        <dbReference type="Proteomes" id="UP000314983"/>
    </source>
</evidence>
<dbReference type="PANTHER" id="PTHR24028:SF337">
    <property type="entry name" value="PROTOCADHERIN 2 ALPHA A 3 PRECURSOR-RELATED"/>
    <property type="match status" value="1"/>
</dbReference>
<dbReference type="Pfam" id="PF00028">
    <property type="entry name" value="Cadherin"/>
    <property type="match status" value="7"/>
</dbReference>
<dbReference type="GO" id="GO:0005509">
    <property type="term" value="F:calcium ion binding"/>
    <property type="evidence" value="ECO:0007669"/>
    <property type="project" value="UniProtKB-UniRule"/>
</dbReference>
<dbReference type="Ensembl" id="ENSEEET00000059714.1">
    <property type="protein sequence ID" value="ENSEEEP00000058716.1"/>
    <property type="gene ID" value="ENSEEEG00000025063.1"/>
</dbReference>
<feature type="domain" description="Cadherin" evidence="12">
    <location>
        <begin position="806"/>
        <end position="892"/>
    </location>
</feature>
<evidence type="ECO:0000256" key="2">
    <source>
        <dbReference type="ARBA" id="ARBA00022475"/>
    </source>
</evidence>
<gene>
    <name evidence="13" type="primary">CDHR2</name>
</gene>
<evidence type="ECO:0000256" key="10">
    <source>
        <dbReference type="ARBA" id="ARBA00023180"/>
    </source>
</evidence>
<dbReference type="Gene3D" id="2.60.40.60">
    <property type="entry name" value="Cadherins"/>
    <property type="match status" value="9"/>
</dbReference>
<dbReference type="InterPro" id="IPR020894">
    <property type="entry name" value="Cadherin_CS"/>
</dbReference>
<feature type="domain" description="Cadherin" evidence="12">
    <location>
        <begin position="697"/>
        <end position="805"/>
    </location>
</feature>
<feature type="domain" description="Cadherin" evidence="12">
    <location>
        <begin position="465"/>
        <end position="570"/>
    </location>
</feature>
<keyword evidence="3" id="KW-0812">Transmembrane</keyword>
<evidence type="ECO:0000256" key="11">
    <source>
        <dbReference type="PROSITE-ProRule" id="PRU00043"/>
    </source>
</evidence>
<evidence type="ECO:0000256" key="8">
    <source>
        <dbReference type="ARBA" id="ARBA00022989"/>
    </source>
</evidence>
<dbReference type="SUPFAM" id="SSF49313">
    <property type="entry name" value="Cadherin-like"/>
    <property type="match status" value="9"/>
</dbReference>
<dbReference type="SMART" id="SM00112">
    <property type="entry name" value="CA"/>
    <property type="match status" value="8"/>
</dbReference>
<dbReference type="FunFam" id="2.60.40.60:FF:000007">
    <property type="entry name" value="Protocadherin alpha 2"/>
    <property type="match status" value="2"/>
</dbReference>
<evidence type="ECO:0000313" key="13">
    <source>
        <dbReference type="Ensembl" id="ENSEEEP00000058716.1"/>
    </source>
</evidence>
<dbReference type="PANTHER" id="PTHR24028">
    <property type="entry name" value="CADHERIN-87A"/>
    <property type="match status" value="1"/>
</dbReference>
<dbReference type="PROSITE" id="PS50268">
    <property type="entry name" value="CADHERIN_2"/>
    <property type="match status" value="8"/>
</dbReference>
<dbReference type="FunFam" id="2.60.40.60:FF:000001">
    <property type="entry name" value="Protocadherin alpha 2"/>
    <property type="match status" value="1"/>
</dbReference>
<feature type="domain" description="Cadherin" evidence="12">
    <location>
        <begin position="25"/>
        <end position="111"/>
    </location>
</feature>
<evidence type="ECO:0000259" key="12">
    <source>
        <dbReference type="PROSITE" id="PS50268"/>
    </source>
</evidence>
<keyword evidence="2" id="KW-1003">Cell membrane</keyword>
<keyword evidence="8" id="KW-1133">Transmembrane helix</keyword>
<dbReference type="GO" id="GO:0005886">
    <property type="term" value="C:plasma membrane"/>
    <property type="evidence" value="ECO:0007669"/>
    <property type="project" value="UniProtKB-SubCell"/>
</dbReference>
<dbReference type="FunFam" id="2.60.40.60:FF:000002">
    <property type="entry name" value="Protocadherin alpha 2"/>
    <property type="match status" value="3"/>
</dbReference>
<dbReference type="InterPro" id="IPR015919">
    <property type="entry name" value="Cadherin-like_sf"/>
</dbReference>
<reference evidence="13" key="2">
    <citation type="submission" date="2025-08" db="UniProtKB">
        <authorList>
            <consortium name="Ensembl"/>
        </authorList>
    </citation>
    <scope>IDENTIFICATION</scope>
</reference>
<evidence type="ECO:0000256" key="3">
    <source>
        <dbReference type="ARBA" id="ARBA00022692"/>
    </source>
</evidence>
<keyword evidence="14" id="KW-1185">Reference proteome</keyword>
<name>A0AAY5EP39_ELEEL</name>
<feature type="domain" description="Cadherin" evidence="12">
    <location>
        <begin position="571"/>
        <end position="696"/>
    </location>
</feature>
<reference evidence="13 14" key="1">
    <citation type="submission" date="2020-05" db="EMBL/GenBank/DDBJ databases">
        <title>Electrophorus electricus (electric eel) genome, fEleEle1, primary haplotype.</title>
        <authorList>
            <person name="Myers G."/>
            <person name="Meyer A."/>
            <person name="Fedrigo O."/>
            <person name="Formenti G."/>
            <person name="Rhie A."/>
            <person name="Tracey A."/>
            <person name="Sims Y."/>
            <person name="Jarvis E.D."/>
        </authorList>
    </citation>
    <scope>NUCLEOTIDE SEQUENCE [LARGE SCALE GENOMIC DNA]</scope>
</reference>
<dbReference type="InterPro" id="IPR002126">
    <property type="entry name" value="Cadherin-like_dom"/>
</dbReference>
<proteinExistence type="predicted"/>
<dbReference type="CDD" id="cd11304">
    <property type="entry name" value="Cadherin_repeat"/>
    <property type="match status" value="8"/>
</dbReference>